<keyword evidence="3" id="KW-1185">Reference proteome</keyword>
<protein>
    <submittedName>
        <fullName evidence="2">Uncharacterized protein</fullName>
    </submittedName>
</protein>
<evidence type="ECO:0000256" key="1">
    <source>
        <dbReference type="SAM" id="MobiDB-lite"/>
    </source>
</evidence>
<feature type="compositionally biased region" description="Low complexity" evidence="1">
    <location>
        <begin position="22"/>
        <end position="72"/>
    </location>
</feature>
<organism evidence="2 3">
    <name type="scientific">Pandoraea pnomenusa</name>
    <dbReference type="NCBI Taxonomy" id="93220"/>
    <lineage>
        <taxon>Bacteria</taxon>
        <taxon>Pseudomonadati</taxon>
        <taxon>Pseudomonadota</taxon>
        <taxon>Betaproteobacteria</taxon>
        <taxon>Burkholderiales</taxon>
        <taxon>Burkholderiaceae</taxon>
        <taxon>Pandoraea</taxon>
    </lineage>
</organism>
<dbReference type="Proteomes" id="UP000361468">
    <property type="component" value="Unassembled WGS sequence"/>
</dbReference>
<evidence type="ECO:0000313" key="3">
    <source>
        <dbReference type="Proteomes" id="UP000361468"/>
    </source>
</evidence>
<comment type="caution">
    <text evidence="2">The sequence shown here is derived from an EMBL/GenBank/DDBJ whole genome shotgun (WGS) entry which is preliminary data.</text>
</comment>
<proteinExistence type="predicted"/>
<gene>
    <name evidence="2" type="ORF">PPN31119_03854</name>
</gene>
<accession>A0ABY6WNK4</accession>
<reference evidence="2 3" key="1">
    <citation type="submission" date="2019-08" db="EMBL/GenBank/DDBJ databases">
        <authorList>
            <person name="Peeters C."/>
        </authorList>
    </citation>
    <scope>NUCLEOTIDE SEQUENCE [LARGE SCALE GENOMIC DNA]</scope>
    <source>
        <strain evidence="2 3">LMG 31119</strain>
    </source>
</reference>
<name>A0ABY6WNK4_9BURK</name>
<feature type="region of interest" description="Disordered" evidence="1">
    <location>
        <begin position="162"/>
        <end position="183"/>
    </location>
</feature>
<dbReference type="EMBL" id="CABPSO010000015">
    <property type="protein sequence ID" value="VVE71196.1"/>
    <property type="molecule type" value="Genomic_DNA"/>
</dbReference>
<feature type="region of interest" description="Disordered" evidence="1">
    <location>
        <begin position="1"/>
        <end position="72"/>
    </location>
</feature>
<evidence type="ECO:0000313" key="2">
    <source>
        <dbReference type="EMBL" id="VVE71196.1"/>
    </source>
</evidence>
<sequence length="183" mass="19276">MSASSQHSHAGSRIPPRSDSPPAVAAGAKSLPAPAASSLSSDPASSGASSSSSSSSFSSSFSSSVSASTPSTQDALRIQYERLCGEMQMAGRRLQRQMQDYQAALAEIRELEQDDSPQARAKLARLDALLDSESFQREEREIGRMAASLANAIERLRAQMPASLSASADRSPGRPAAKYRACV</sequence>